<evidence type="ECO:0000313" key="1">
    <source>
        <dbReference type="EMBL" id="ACZ00466.1"/>
    </source>
</evidence>
<organism evidence="1 2">
    <name type="scientific">Thermomonospora curvata (strain ATCC 19995 / DSM 43183 / JCM 3096 / KCTC 9072 / NBRC 15933 / NCIMB 10081 / Henssen B9)</name>
    <dbReference type="NCBI Taxonomy" id="471852"/>
    <lineage>
        <taxon>Bacteria</taxon>
        <taxon>Bacillati</taxon>
        <taxon>Actinomycetota</taxon>
        <taxon>Actinomycetes</taxon>
        <taxon>Streptosporangiales</taxon>
        <taxon>Thermomonosporaceae</taxon>
        <taxon>Thermomonospora</taxon>
    </lineage>
</organism>
<dbReference type="RefSeq" id="WP_012855247.1">
    <property type="nucleotide sequence ID" value="NC_013510.1"/>
</dbReference>
<dbReference type="EMBL" id="CP001738">
    <property type="protein sequence ID" value="ACZ00466.1"/>
    <property type="molecule type" value="Genomic_DNA"/>
</dbReference>
<gene>
    <name evidence="1" type="ordered locus">Tcur_4950</name>
</gene>
<sequence>MDNRDLALIGDAELIEELSMLTTQTARMRARMADIMAELDRRRAAGAGRPAGPAHRVRR</sequence>
<accession>D1A8F1</accession>
<reference evidence="1 2" key="1">
    <citation type="journal article" date="2011" name="Stand. Genomic Sci.">
        <title>Complete genome sequence of Thermomonospora curvata type strain (B9).</title>
        <authorList>
            <person name="Chertkov O."/>
            <person name="Sikorski J."/>
            <person name="Nolan M."/>
            <person name="Lapidus A."/>
            <person name="Lucas S."/>
            <person name="Del Rio T.G."/>
            <person name="Tice H."/>
            <person name="Cheng J.F."/>
            <person name="Goodwin L."/>
            <person name="Pitluck S."/>
            <person name="Liolios K."/>
            <person name="Ivanova N."/>
            <person name="Mavromatis K."/>
            <person name="Mikhailova N."/>
            <person name="Ovchinnikova G."/>
            <person name="Pati A."/>
            <person name="Chen A."/>
            <person name="Palaniappan K."/>
            <person name="Djao O.D."/>
            <person name="Land M."/>
            <person name="Hauser L."/>
            <person name="Chang Y.J."/>
            <person name="Jeffries C.D."/>
            <person name="Brettin T."/>
            <person name="Han C."/>
            <person name="Detter J.C."/>
            <person name="Rohde M."/>
            <person name="Goker M."/>
            <person name="Woyke T."/>
            <person name="Bristow J."/>
            <person name="Eisen J.A."/>
            <person name="Markowitz V."/>
            <person name="Hugenholtz P."/>
            <person name="Klenk H.P."/>
            <person name="Kyrpides N.C."/>
        </authorList>
    </citation>
    <scope>NUCLEOTIDE SEQUENCE [LARGE SCALE GENOMIC DNA]</scope>
    <source>
        <strain evidence="2">ATCC 19995 / DSM 43183 / JCM 3096 / KCTC 9072 / NBRC 15933 / NCIMB 10081 / Henssen B9</strain>
    </source>
</reference>
<dbReference type="AlphaFoldDB" id="D1A8F1"/>
<dbReference type="HOGENOM" id="CLU_2959343_0_0_11"/>
<name>D1A8F1_THECD</name>
<protein>
    <submittedName>
        <fullName evidence="1">Uncharacterized protein</fullName>
    </submittedName>
</protein>
<proteinExistence type="predicted"/>
<dbReference type="KEGG" id="tcu:Tcur_4950"/>
<dbReference type="Proteomes" id="UP000001918">
    <property type="component" value="Chromosome"/>
</dbReference>
<keyword evidence="2" id="KW-1185">Reference proteome</keyword>
<evidence type="ECO:0000313" key="2">
    <source>
        <dbReference type="Proteomes" id="UP000001918"/>
    </source>
</evidence>